<evidence type="ECO:0000313" key="3">
    <source>
        <dbReference type="Proteomes" id="UP000059680"/>
    </source>
</evidence>
<feature type="region of interest" description="Disordered" evidence="1">
    <location>
        <begin position="174"/>
        <end position="196"/>
    </location>
</feature>
<gene>
    <name evidence="2" type="ordered locus">Os02g0675750</name>
    <name evidence="2" type="ORF">OSNPB_020675750</name>
</gene>
<reference evidence="2 3" key="2">
    <citation type="journal article" date="2013" name="Plant Cell Physiol.">
        <title>Rice Annotation Project Database (RAP-DB): an integrative and interactive database for rice genomics.</title>
        <authorList>
            <person name="Sakai H."/>
            <person name="Lee S.S."/>
            <person name="Tanaka T."/>
            <person name="Numa H."/>
            <person name="Kim J."/>
            <person name="Kawahara Y."/>
            <person name="Wakimoto H."/>
            <person name="Yang C.C."/>
            <person name="Iwamoto M."/>
            <person name="Abe T."/>
            <person name="Yamada Y."/>
            <person name="Muto A."/>
            <person name="Inokuchi H."/>
            <person name="Ikemura T."/>
            <person name="Matsumoto T."/>
            <person name="Sasaki T."/>
            <person name="Itoh T."/>
        </authorList>
    </citation>
    <scope>NUCLEOTIDE SEQUENCE [LARGE SCALE GENOMIC DNA]</scope>
    <source>
        <strain evidence="3">cv. Nipponbare</strain>
    </source>
</reference>
<dbReference type="InParanoid" id="A0A0P0VN69"/>
<dbReference type="Gramene" id="Os02t0675750-00">
    <property type="protein sequence ID" value="Os02t0675750-00"/>
    <property type="gene ID" value="Os02g0675750"/>
</dbReference>
<dbReference type="AlphaFoldDB" id="A0A0P0VN69"/>
<reference evidence="2 3" key="3">
    <citation type="journal article" date="2013" name="Rice">
        <title>Improvement of the Oryza sativa Nipponbare reference genome using next generation sequence and optical map data.</title>
        <authorList>
            <person name="Kawahara Y."/>
            <person name="de la Bastide M."/>
            <person name="Hamilton J.P."/>
            <person name="Kanamori H."/>
            <person name="McCombie W.R."/>
            <person name="Ouyang S."/>
            <person name="Schwartz D.C."/>
            <person name="Tanaka T."/>
            <person name="Wu J."/>
            <person name="Zhou S."/>
            <person name="Childs K.L."/>
            <person name="Davidson R.M."/>
            <person name="Lin H."/>
            <person name="Quesada-Ocampo L."/>
            <person name="Vaillancourt B."/>
            <person name="Sakai H."/>
            <person name="Lee S.S."/>
            <person name="Kim J."/>
            <person name="Numa H."/>
            <person name="Itoh T."/>
            <person name="Buell C.R."/>
            <person name="Matsumoto T."/>
        </authorList>
    </citation>
    <scope>NUCLEOTIDE SEQUENCE [LARGE SCALE GENOMIC DNA]</scope>
    <source>
        <strain evidence="3">cv. Nipponbare</strain>
    </source>
</reference>
<protein>
    <submittedName>
        <fullName evidence="2">Os02g0675750 protein</fullName>
    </submittedName>
</protein>
<sequence length="196" mass="20959">MSFPMSSMYASAPWGNMVPPPGNLNLSPSTRIQFCTAFSTVSSLCGTLANHATSRLAGHGNGLRYPEGAGTRQRSRSRPVGQCRSRYTSRSRGYRSDRFTSSHGVYSEYLAGHAWYLRVAAESPDELSTAPSAAAAWCAEKSSACPCPAGVRFRGRVAERVVAVVVVVQATAVATETEDGEAEGEEKPPCCHAPRK</sequence>
<evidence type="ECO:0000256" key="1">
    <source>
        <dbReference type="SAM" id="MobiDB-lite"/>
    </source>
</evidence>
<keyword evidence="3" id="KW-1185">Reference proteome</keyword>
<proteinExistence type="predicted"/>
<reference evidence="3" key="1">
    <citation type="journal article" date="2005" name="Nature">
        <title>The map-based sequence of the rice genome.</title>
        <authorList>
            <consortium name="International rice genome sequencing project (IRGSP)"/>
            <person name="Matsumoto T."/>
            <person name="Wu J."/>
            <person name="Kanamori H."/>
            <person name="Katayose Y."/>
            <person name="Fujisawa M."/>
            <person name="Namiki N."/>
            <person name="Mizuno H."/>
            <person name="Yamamoto K."/>
            <person name="Antonio B.A."/>
            <person name="Baba T."/>
            <person name="Sakata K."/>
            <person name="Nagamura Y."/>
            <person name="Aoki H."/>
            <person name="Arikawa K."/>
            <person name="Arita K."/>
            <person name="Bito T."/>
            <person name="Chiden Y."/>
            <person name="Fujitsuka N."/>
            <person name="Fukunaka R."/>
            <person name="Hamada M."/>
            <person name="Harada C."/>
            <person name="Hayashi A."/>
            <person name="Hijishita S."/>
            <person name="Honda M."/>
            <person name="Hosokawa S."/>
            <person name="Ichikawa Y."/>
            <person name="Idonuma A."/>
            <person name="Iijima M."/>
            <person name="Ikeda M."/>
            <person name="Ikeno M."/>
            <person name="Ito K."/>
            <person name="Ito S."/>
            <person name="Ito T."/>
            <person name="Ito Y."/>
            <person name="Ito Y."/>
            <person name="Iwabuchi A."/>
            <person name="Kamiya K."/>
            <person name="Karasawa W."/>
            <person name="Kurita K."/>
            <person name="Katagiri S."/>
            <person name="Kikuta A."/>
            <person name="Kobayashi H."/>
            <person name="Kobayashi N."/>
            <person name="Machita K."/>
            <person name="Maehara T."/>
            <person name="Masukawa M."/>
            <person name="Mizubayashi T."/>
            <person name="Mukai Y."/>
            <person name="Nagasaki H."/>
            <person name="Nagata Y."/>
            <person name="Naito S."/>
            <person name="Nakashima M."/>
            <person name="Nakama Y."/>
            <person name="Nakamichi Y."/>
            <person name="Nakamura M."/>
            <person name="Meguro A."/>
            <person name="Negishi M."/>
            <person name="Ohta I."/>
            <person name="Ohta T."/>
            <person name="Okamoto M."/>
            <person name="Ono N."/>
            <person name="Saji S."/>
            <person name="Sakaguchi M."/>
            <person name="Sakai K."/>
            <person name="Shibata M."/>
            <person name="Shimokawa T."/>
            <person name="Song J."/>
            <person name="Takazaki Y."/>
            <person name="Terasawa K."/>
            <person name="Tsugane M."/>
            <person name="Tsuji K."/>
            <person name="Ueda S."/>
            <person name="Waki K."/>
            <person name="Yamagata H."/>
            <person name="Yamamoto M."/>
            <person name="Yamamoto S."/>
            <person name="Yamane H."/>
            <person name="Yoshiki S."/>
            <person name="Yoshihara R."/>
            <person name="Yukawa K."/>
            <person name="Zhong H."/>
            <person name="Yano M."/>
            <person name="Yuan Q."/>
            <person name="Ouyang S."/>
            <person name="Liu J."/>
            <person name="Jones K.M."/>
            <person name="Gansberger K."/>
            <person name="Moffat K."/>
            <person name="Hill J."/>
            <person name="Bera J."/>
            <person name="Fadrosh D."/>
            <person name="Jin S."/>
            <person name="Johri S."/>
            <person name="Kim M."/>
            <person name="Overton L."/>
            <person name="Reardon M."/>
            <person name="Tsitrin T."/>
            <person name="Vuong H."/>
            <person name="Weaver B."/>
            <person name="Ciecko A."/>
            <person name="Tallon L."/>
            <person name="Jackson J."/>
            <person name="Pai G."/>
            <person name="Aken S.V."/>
            <person name="Utterback T."/>
            <person name="Reidmuller S."/>
            <person name="Feldblyum T."/>
            <person name="Hsiao J."/>
            <person name="Zismann V."/>
            <person name="Iobst S."/>
            <person name="de Vazeille A.R."/>
            <person name="Buell C.R."/>
            <person name="Ying K."/>
            <person name="Li Y."/>
            <person name="Lu T."/>
            <person name="Huang Y."/>
            <person name="Zhao Q."/>
            <person name="Feng Q."/>
            <person name="Zhang L."/>
            <person name="Zhu J."/>
            <person name="Weng Q."/>
            <person name="Mu J."/>
            <person name="Lu Y."/>
            <person name="Fan D."/>
            <person name="Liu Y."/>
            <person name="Guan J."/>
            <person name="Zhang Y."/>
            <person name="Yu S."/>
            <person name="Liu X."/>
            <person name="Zhang Y."/>
            <person name="Hong G."/>
            <person name="Han B."/>
            <person name="Choisne N."/>
            <person name="Demange N."/>
            <person name="Orjeda G."/>
            <person name="Samain S."/>
            <person name="Cattolico L."/>
            <person name="Pelletier E."/>
            <person name="Couloux A."/>
            <person name="Segurens B."/>
            <person name="Wincker P."/>
            <person name="D'Hont A."/>
            <person name="Scarpelli C."/>
            <person name="Weissenbach J."/>
            <person name="Salanoubat M."/>
            <person name="Quetier F."/>
            <person name="Yu Y."/>
            <person name="Kim H.R."/>
            <person name="Rambo T."/>
            <person name="Currie J."/>
            <person name="Collura K."/>
            <person name="Luo M."/>
            <person name="Yang T."/>
            <person name="Ammiraju J.S.S."/>
            <person name="Engler F."/>
            <person name="Soderlund C."/>
            <person name="Wing R.A."/>
            <person name="Palmer L.E."/>
            <person name="de la Bastide M."/>
            <person name="Spiegel L."/>
            <person name="Nascimento L."/>
            <person name="Zutavern T."/>
            <person name="O'Shaughnessy A."/>
            <person name="Dike S."/>
            <person name="Dedhia N."/>
            <person name="Preston R."/>
            <person name="Balija V."/>
            <person name="McCombie W.R."/>
            <person name="Chow T."/>
            <person name="Chen H."/>
            <person name="Chung M."/>
            <person name="Chen C."/>
            <person name="Shaw J."/>
            <person name="Wu H."/>
            <person name="Hsiao K."/>
            <person name="Chao Y."/>
            <person name="Chu M."/>
            <person name="Cheng C."/>
            <person name="Hour A."/>
            <person name="Lee P."/>
            <person name="Lin S."/>
            <person name="Lin Y."/>
            <person name="Liou J."/>
            <person name="Liu S."/>
            <person name="Hsing Y."/>
            <person name="Raghuvanshi S."/>
            <person name="Mohanty A."/>
            <person name="Bharti A.K."/>
            <person name="Gaur A."/>
            <person name="Gupta V."/>
            <person name="Kumar D."/>
            <person name="Ravi V."/>
            <person name="Vij S."/>
            <person name="Kapur A."/>
            <person name="Khurana P."/>
            <person name="Khurana P."/>
            <person name="Khurana J.P."/>
            <person name="Tyagi A.K."/>
            <person name="Gaikwad K."/>
            <person name="Singh A."/>
            <person name="Dalal V."/>
            <person name="Srivastava S."/>
            <person name="Dixit A."/>
            <person name="Pal A.K."/>
            <person name="Ghazi I.A."/>
            <person name="Yadav M."/>
            <person name="Pandit A."/>
            <person name="Bhargava A."/>
            <person name="Sureshbabu K."/>
            <person name="Batra K."/>
            <person name="Sharma T.R."/>
            <person name="Mohapatra T."/>
            <person name="Singh N.K."/>
            <person name="Messing J."/>
            <person name="Nelson A.B."/>
            <person name="Fuks G."/>
            <person name="Kavchok S."/>
            <person name="Keizer G."/>
            <person name="Linton E."/>
            <person name="Llaca V."/>
            <person name="Song R."/>
            <person name="Tanyolac B."/>
            <person name="Young S."/>
            <person name="Ho-Il K."/>
            <person name="Hahn J.H."/>
            <person name="Sangsakoo G."/>
            <person name="Vanavichit A."/>
            <person name="de Mattos Luiz.A.T."/>
            <person name="Zimmer P.D."/>
            <person name="Malone G."/>
            <person name="Dellagostin O."/>
            <person name="de Oliveira A.C."/>
            <person name="Bevan M."/>
            <person name="Bancroft I."/>
            <person name="Minx P."/>
            <person name="Cordum H."/>
            <person name="Wilson R."/>
            <person name="Cheng Z."/>
            <person name="Jin W."/>
            <person name="Jiang J."/>
            <person name="Leong S.A."/>
            <person name="Iwama H."/>
            <person name="Gojobori T."/>
            <person name="Itoh T."/>
            <person name="Niimura Y."/>
            <person name="Fujii Y."/>
            <person name="Habara T."/>
            <person name="Sakai H."/>
            <person name="Sato Y."/>
            <person name="Wilson G."/>
            <person name="Kumar K."/>
            <person name="McCouch S."/>
            <person name="Juretic N."/>
            <person name="Hoen D."/>
            <person name="Wright S."/>
            <person name="Bruskiewich R."/>
            <person name="Bureau T."/>
            <person name="Miyao A."/>
            <person name="Hirochika H."/>
            <person name="Nishikawa T."/>
            <person name="Kadowaki K."/>
            <person name="Sugiura M."/>
            <person name="Burr B."/>
            <person name="Sasaki T."/>
        </authorList>
    </citation>
    <scope>NUCLEOTIDE SEQUENCE [LARGE SCALE GENOMIC DNA]</scope>
    <source>
        <strain evidence="3">cv. Nipponbare</strain>
    </source>
</reference>
<accession>A0A0P0VN69</accession>
<dbReference type="EMBL" id="AP014958">
    <property type="protein sequence ID" value="BAS80267.1"/>
    <property type="molecule type" value="Genomic_DNA"/>
</dbReference>
<feature type="region of interest" description="Disordered" evidence="1">
    <location>
        <begin position="59"/>
        <end position="89"/>
    </location>
</feature>
<dbReference type="Proteomes" id="UP000059680">
    <property type="component" value="Chromosome 2"/>
</dbReference>
<evidence type="ECO:0000313" key="2">
    <source>
        <dbReference type="EMBL" id="BAS80267.1"/>
    </source>
</evidence>
<dbReference type="PaxDb" id="39947-A0A0P0VN69"/>
<name>A0A0P0VN69_ORYSJ</name>
<organism evidence="2 3">
    <name type="scientific">Oryza sativa subsp. japonica</name>
    <name type="common">Rice</name>
    <dbReference type="NCBI Taxonomy" id="39947"/>
    <lineage>
        <taxon>Eukaryota</taxon>
        <taxon>Viridiplantae</taxon>
        <taxon>Streptophyta</taxon>
        <taxon>Embryophyta</taxon>
        <taxon>Tracheophyta</taxon>
        <taxon>Spermatophyta</taxon>
        <taxon>Magnoliopsida</taxon>
        <taxon>Liliopsida</taxon>
        <taxon>Poales</taxon>
        <taxon>Poaceae</taxon>
        <taxon>BOP clade</taxon>
        <taxon>Oryzoideae</taxon>
        <taxon>Oryzeae</taxon>
        <taxon>Oryzinae</taxon>
        <taxon>Oryza</taxon>
        <taxon>Oryza sativa</taxon>
    </lineage>
</organism>